<reference evidence="3 4" key="1">
    <citation type="journal article" date="2019" name="Sci. Rep.">
        <title>Comparative genomics of chytrid fungi reveal insights into the obligate biotrophic and pathogenic lifestyle of Synchytrium endobioticum.</title>
        <authorList>
            <person name="van de Vossenberg B.T.L.H."/>
            <person name="Warris S."/>
            <person name="Nguyen H.D.T."/>
            <person name="van Gent-Pelzer M.P.E."/>
            <person name="Joly D.L."/>
            <person name="van de Geest H.C."/>
            <person name="Bonants P.J.M."/>
            <person name="Smith D.S."/>
            <person name="Levesque C.A."/>
            <person name="van der Lee T.A.J."/>
        </authorList>
    </citation>
    <scope>NUCLEOTIDE SEQUENCE [LARGE SCALE GENOMIC DNA]</scope>
    <source>
        <strain evidence="3 4">JEL517</strain>
    </source>
</reference>
<dbReference type="RefSeq" id="XP_031025144.1">
    <property type="nucleotide sequence ID" value="XM_031168927.1"/>
</dbReference>
<proteinExistence type="inferred from homology"/>
<evidence type="ECO:0000256" key="2">
    <source>
        <dbReference type="SAM" id="MobiDB-lite"/>
    </source>
</evidence>
<feature type="region of interest" description="Disordered" evidence="2">
    <location>
        <begin position="284"/>
        <end position="336"/>
    </location>
</feature>
<name>A0A507BYJ8_9FUNG</name>
<sequence length="336" mass="35841">MRTNAFRALSSAHRNCLALENIAIRRPYSTAQSTFTSTKPASTSTSDASSLNIVQDSDAASKWIHKSSTIPQLEIMNAGTGSILKVRLGPKMSVFTYPNSLIAMQPSVHIKNETRNGIFDAMASKIVAGFLVVSKFTTQNDAGEVLVAPRLPGDIFILNLDGAIDYHMRRGAFLASTAQVNLSSRATVEGVGTIAFSAFGGLNRVILASGESCIVNPDHLVAWSSTSSLNTPNILQTWYTYMRKLLGIVNPQLEFITIRGPADFFLSSRVEGGRMRREIEIGKVPPAEPTSTPTSTASVLTSKAAEPAIGSTAGESTAASTPSLSTQSKVEPKKST</sequence>
<accession>A0A507BYJ8</accession>
<dbReference type="InterPro" id="IPR002838">
    <property type="entry name" value="AIM24"/>
</dbReference>
<dbReference type="OrthoDB" id="1705416at2759"/>
<evidence type="ECO:0000313" key="3">
    <source>
        <dbReference type="EMBL" id="TPX34380.1"/>
    </source>
</evidence>
<comment type="subcellular location">
    <subcellularLocation>
        <location evidence="1">Mitochondrion</location>
    </subcellularLocation>
</comment>
<keyword evidence="4" id="KW-1185">Reference proteome</keyword>
<dbReference type="Pfam" id="PF01987">
    <property type="entry name" value="AIM24"/>
    <property type="match status" value="1"/>
</dbReference>
<dbReference type="SUPFAM" id="SSF51219">
    <property type="entry name" value="TRAP-like"/>
    <property type="match status" value="1"/>
</dbReference>
<dbReference type="AlphaFoldDB" id="A0A507BYJ8"/>
<organism evidence="3 4">
    <name type="scientific">Synchytrium microbalum</name>
    <dbReference type="NCBI Taxonomy" id="1806994"/>
    <lineage>
        <taxon>Eukaryota</taxon>
        <taxon>Fungi</taxon>
        <taxon>Fungi incertae sedis</taxon>
        <taxon>Chytridiomycota</taxon>
        <taxon>Chytridiomycota incertae sedis</taxon>
        <taxon>Chytridiomycetes</taxon>
        <taxon>Synchytriales</taxon>
        <taxon>Synchytriaceae</taxon>
        <taxon>Synchytrium</taxon>
    </lineage>
</organism>
<feature type="compositionally biased region" description="Low complexity" evidence="2">
    <location>
        <begin position="289"/>
        <end position="302"/>
    </location>
</feature>
<protein>
    <recommendedName>
        <fullName evidence="1">Altered inheritance of mitochondria protein 24, mitochondrial</fullName>
    </recommendedName>
</protein>
<dbReference type="GO" id="GO:0005739">
    <property type="term" value="C:mitochondrion"/>
    <property type="evidence" value="ECO:0007669"/>
    <property type="project" value="UniProtKB-SubCell"/>
</dbReference>
<dbReference type="InterPro" id="IPR016031">
    <property type="entry name" value="Trp_RNA-bd_attenuator-like_dom"/>
</dbReference>
<evidence type="ECO:0000313" key="4">
    <source>
        <dbReference type="Proteomes" id="UP000319731"/>
    </source>
</evidence>
<dbReference type="PANTHER" id="PTHR43657">
    <property type="entry name" value="TRYPTOPHAN RNA-BINDING ATTENUATOR PROTEIN-LIKE PROTEIN"/>
    <property type="match status" value="1"/>
</dbReference>
<comment type="similarity">
    <text evidence="1">Belongs to the AIM24 family.</text>
</comment>
<dbReference type="InterPro" id="IPR036983">
    <property type="entry name" value="AIM24_sf"/>
</dbReference>
<dbReference type="STRING" id="1806994.A0A507BYJ8"/>
<dbReference type="Proteomes" id="UP000319731">
    <property type="component" value="Unassembled WGS sequence"/>
</dbReference>
<comment type="caution">
    <text evidence="3">The sequence shown here is derived from an EMBL/GenBank/DDBJ whole genome shotgun (WGS) entry which is preliminary data.</text>
</comment>
<keyword evidence="1" id="KW-0496">Mitochondrion</keyword>
<gene>
    <name evidence="3" type="ORF">SmJEL517_g02999</name>
</gene>
<dbReference type="GeneID" id="42004224"/>
<dbReference type="PANTHER" id="PTHR43657:SF1">
    <property type="entry name" value="ALTERED INHERITANCE OF MITOCHONDRIA PROTEIN 24, MITOCHONDRIAL"/>
    <property type="match status" value="1"/>
</dbReference>
<dbReference type="EMBL" id="QEAO01000014">
    <property type="protein sequence ID" value="TPX34380.1"/>
    <property type="molecule type" value="Genomic_DNA"/>
</dbReference>
<feature type="compositionally biased region" description="Polar residues" evidence="2">
    <location>
        <begin position="313"/>
        <end position="329"/>
    </location>
</feature>
<evidence type="ECO:0000256" key="1">
    <source>
        <dbReference type="RuleBase" id="RU363045"/>
    </source>
</evidence>
<dbReference type="Gene3D" id="3.60.160.10">
    <property type="entry name" value="Mitochondrial biogenesis AIM24"/>
    <property type="match status" value="1"/>
</dbReference>